<keyword evidence="1 3" id="KW-0689">Ribosomal protein</keyword>
<dbReference type="GO" id="GO:0070180">
    <property type="term" value="F:large ribosomal subunit rRNA binding"/>
    <property type="evidence" value="ECO:0007669"/>
    <property type="project" value="UniProtKB-UniRule"/>
</dbReference>
<comment type="subunit">
    <text evidence="3">Part of the 50S ribosomal subunit. Binds 23S rRNA.</text>
</comment>
<dbReference type="SUPFAM" id="SSF160374">
    <property type="entry name" value="RplX-like"/>
    <property type="match status" value="1"/>
</dbReference>
<dbReference type="InterPro" id="IPR023573">
    <property type="entry name" value="Ribosomal_eL20_dom"/>
</dbReference>
<dbReference type="HAMAP" id="MF_00273">
    <property type="entry name" value="Ribosomal_eL20"/>
    <property type="match status" value="1"/>
</dbReference>
<keyword evidence="2 3" id="KW-0687">Ribonucleoprotein</keyword>
<gene>
    <name evidence="3" type="primary">rpl18a</name>
    <name evidence="3" type="synonym">rpl20e</name>
    <name evidence="3" type="synonym">rplX</name>
    <name evidence="5" type="ORF">ENT92_00165</name>
</gene>
<dbReference type="Pfam" id="PF01775">
    <property type="entry name" value="Ribosomal_L18A"/>
    <property type="match status" value="1"/>
</dbReference>
<accession>A0A7J3PJG4</accession>
<keyword evidence="3" id="KW-0694">RNA-binding</keyword>
<dbReference type="InterPro" id="IPR028877">
    <property type="entry name" value="Ribosomal_eL20"/>
</dbReference>
<comment type="similarity">
    <text evidence="3">Belongs to the eukaryotic ribosomal protein eL20 family.</text>
</comment>
<evidence type="ECO:0000256" key="3">
    <source>
        <dbReference type="HAMAP-Rule" id="MF_00273"/>
    </source>
</evidence>
<dbReference type="GO" id="GO:1990904">
    <property type="term" value="C:ribonucleoprotein complex"/>
    <property type="evidence" value="ECO:0007669"/>
    <property type="project" value="UniProtKB-KW"/>
</dbReference>
<dbReference type="GO" id="GO:0006412">
    <property type="term" value="P:translation"/>
    <property type="evidence" value="ECO:0007669"/>
    <property type="project" value="UniProtKB-UniRule"/>
</dbReference>
<evidence type="ECO:0000313" key="5">
    <source>
        <dbReference type="EMBL" id="HGU64622.1"/>
    </source>
</evidence>
<dbReference type="AlphaFoldDB" id="A0A7J3PJG4"/>
<organism evidence="5">
    <name type="scientific">Staphylothermus marinus</name>
    <dbReference type="NCBI Taxonomy" id="2280"/>
    <lineage>
        <taxon>Archaea</taxon>
        <taxon>Thermoproteota</taxon>
        <taxon>Thermoprotei</taxon>
        <taxon>Desulfurococcales</taxon>
        <taxon>Desulfurococcaceae</taxon>
        <taxon>Staphylothermus</taxon>
    </lineage>
</organism>
<dbReference type="EMBL" id="DTAN01000008">
    <property type="protein sequence ID" value="HGU64622.1"/>
    <property type="molecule type" value="Genomic_DNA"/>
</dbReference>
<evidence type="ECO:0000256" key="2">
    <source>
        <dbReference type="ARBA" id="ARBA00023274"/>
    </source>
</evidence>
<keyword evidence="3" id="KW-0699">rRNA-binding</keyword>
<dbReference type="GO" id="GO:0005840">
    <property type="term" value="C:ribosome"/>
    <property type="evidence" value="ECO:0007669"/>
    <property type="project" value="UniProtKB-KW"/>
</dbReference>
<evidence type="ECO:0000259" key="4">
    <source>
        <dbReference type="Pfam" id="PF01775"/>
    </source>
</evidence>
<protein>
    <recommendedName>
        <fullName evidence="3">Large ribosomal subunit protein eL20</fullName>
    </recommendedName>
</protein>
<proteinExistence type="inferred from homology"/>
<sequence>MSEVKVYRIEGFMLINHDKVPVWQKFVKEVRALNEKDALEYVYSVLGSNHKVKRRHIRITSISEIPVEKARNRNIVELSRIKGFVK</sequence>
<feature type="domain" description="Large ribosomal subunit protein eL20" evidence="4">
    <location>
        <begin position="4"/>
        <end position="63"/>
    </location>
</feature>
<dbReference type="GO" id="GO:0003735">
    <property type="term" value="F:structural constituent of ribosome"/>
    <property type="evidence" value="ECO:0007669"/>
    <property type="project" value="InterPro"/>
</dbReference>
<comment type="caution">
    <text evidence="5">The sequence shown here is derived from an EMBL/GenBank/DDBJ whole genome shotgun (WGS) entry which is preliminary data.</text>
</comment>
<dbReference type="Gene3D" id="3.10.20.10">
    <property type="match status" value="1"/>
</dbReference>
<evidence type="ECO:0000256" key="1">
    <source>
        <dbReference type="ARBA" id="ARBA00022980"/>
    </source>
</evidence>
<dbReference type="NCBIfam" id="NF001981">
    <property type="entry name" value="PRK00773.1-1"/>
    <property type="match status" value="1"/>
</dbReference>
<name>A0A7J3PJG4_STAMA</name>
<reference evidence="5" key="1">
    <citation type="journal article" date="2020" name="mSystems">
        <title>Genome- and Community-Level Interaction Insights into Carbon Utilization and Element Cycling Functions of Hydrothermarchaeota in Hydrothermal Sediment.</title>
        <authorList>
            <person name="Zhou Z."/>
            <person name="Liu Y."/>
            <person name="Xu W."/>
            <person name="Pan J."/>
            <person name="Luo Z.H."/>
            <person name="Li M."/>
        </authorList>
    </citation>
    <scope>NUCLEOTIDE SEQUENCE [LARGE SCALE GENOMIC DNA]</scope>
    <source>
        <strain evidence="5">SpSt-622</strain>
    </source>
</reference>